<dbReference type="Pfam" id="PF00563">
    <property type="entry name" value="EAL"/>
    <property type="match status" value="1"/>
</dbReference>
<dbReference type="PROSITE" id="PS50887">
    <property type="entry name" value="GGDEF"/>
    <property type="match status" value="1"/>
</dbReference>
<dbReference type="Pfam" id="PF00990">
    <property type="entry name" value="GGDEF"/>
    <property type="match status" value="1"/>
</dbReference>
<dbReference type="Proteomes" id="UP001253595">
    <property type="component" value="Unassembled WGS sequence"/>
</dbReference>
<evidence type="ECO:0000259" key="2">
    <source>
        <dbReference type="PROSITE" id="PS50883"/>
    </source>
</evidence>
<feature type="transmembrane region" description="Helical" evidence="1">
    <location>
        <begin position="6"/>
        <end position="30"/>
    </location>
</feature>
<dbReference type="InterPro" id="IPR043128">
    <property type="entry name" value="Rev_trsase/Diguanyl_cyclase"/>
</dbReference>
<dbReference type="InterPro" id="IPR035919">
    <property type="entry name" value="EAL_sf"/>
</dbReference>
<dbReference type="CDD" id="cd01948">
    <property type="entry name" value="EAL"/>
    <property type="match status" value="1"/>
</dbReference>
<dbReference type="InterPro" id="IPR032244">
    <property type="entry name" value="LapD_MoxY_N"/>
</dbReference>
<dbReference type="Gene3D" id="6.20.270.20">
    <property type="entry name" value="LapD/MoxY periplasmic domain"/>
    <property type="match status" value="1"/>
</dbReference>
<dbReference type="Pfam" id="PF16448">
    <property type="entry name" value="LapD_MoxY_N"/>
    <property type="match status" value="1"/>
</dbReference>
<dbReference type="PROSITE" id="PS50885">
    <property type="entry name" value="HAMP"/>
    <property type="match status" value="1"/>
</dbReference>
<evidence type="ECO:0000259" key="3">
    <source>
        <dbReference type="PROSITE" id="PS50885"/>
    </source>
</evidence>
<sequence>MSLIKQLWIGIIVLLLLVLAGNFVISTITAKTYLQEQLRLKNIDNANSLALSISQMPDKDPVTLELLITAQFDAGHYEYIIFQDADEKPIVARNFDDTKPENNAVPKWFAERVKFNVAPGIAQVQDGWQQAGTLVVKSHSRYALEALWQNTRDLLDWFICATLLSGLIGSFILKYISRPLDLVVNQAEAIGERRFIISEEPKTKEFQRLVRAMNTLSQGVKQMLDKEARQLELLRRESQTDSLTGLANRTHFLNLLDTQLTREDAQERGIIVLARAMNLNELNNQLGHQQVDQLLRAIAGVFSDLQDKYPNSYAGRLNGSDFTLLIPTDTPIDILSADVSQKLNFQLIAGGFDKIALPLALCSFNSSDKRNELLHKLDGALAQAELKGNRAVIALADDQLDYVQHNLTEWRNAITESLSTQGIALAKFPVRNTNGDLLHNETAVRLELDGELKPAGYFMPWAVRLGLMPDVDLAVLKLALTQLGRSPGPLAINISAAALCSANFREQVLALLLNESQQAKHLWIEFPEICMLRHLEELRAFSTRLRSLGCRVGLEHVGLEFTQFGNLQSMGLGYLKIDSAIIRDIHNNLSSQTFVQSLCTLGHSLGIVMIAEGVLSDAEQQTLMKIGVDGLTGPNIT</sequence>
<dbReference type="EMBL" id="JAVDVX010000005">
    <property type="protein sequence ID" value="MDR7090927.1"/>
    <property type="molecule type" value="Genomic_DNA"/>
</dbReference>
<dbReference type="InterPro" id="IPR042461">
    <property type="entry name" value="LapD_MoxY_peri_C"/>
</dbReference>
<evidence type="ECO:0000259" key="4">
    <source>
        <dbReference type="PROSITE" id="PS50887"/>
    </source>
</evidence>
<feature type="domain" description="GGDEF" evidence="4">
    <location>
        <begin position="267"/>
        <end position="397"/>
    </location>
</feature>
<keyword evidence="6" id="KW-1185">Reference proteome</keyword>
<gene>
    <name evidence="5" type="ORF">J2X05_002953</name>
</gene>
<dbReference type="SMART" id="SM00052">
    <property type="entry name" value="EAL"/>
    <property type="match status" value="1"/>
</dbReference>
<dbReference type="InterPro" id="IPR050706">
    <property type="entry name" value="Cyclic-di-GMP_PDE-like"/>
</dbReference>
<dbReference type="InterPro" id="IPR000160">
    <property type="entry name" value="GGDEF_dom"/>
</dbReference>
<dbReference type="PANTHER" id="PTHR33121:SF23">
    <property type="entry name" value="CYCLIC DI-GMP PHOSPHODIESTERASE PDEB"/>
    <property type="match status" value="1"/>
</dbReference>
<keyword evidence="1" id="KW-0812">Transmembrane</keyword>
<name>A0ABU1V0F4_9GAMM</name>
<dbReference type="SUPFAM" id="SSF55073">
    <property type="entry name" value="Nucleotide cyclase"/>
    <property type="match status" value="1"/>
</dbReference>
<dbReference type="Gene3D" id="3.30.70.270">
    <property type="match status" value="1"/>
</dbReference>
<dbReference type="InterPro" id="IPR029787">
    <property type="entry name" value="Nucleotide_cyclase"/>
</dbReference>
<keyword evidence="1" id="KW-1133">Transmembrane helix</keyword>
<dbReference type="PROSITE" id="PS50883">
    <property type="entry name" value="EAL"/>
    <property type="match status" value="1"/>
</dbReference>
<organism evidence="5 6">
    <name type="scientific">Cellvibrio fibrivorans</name>
    <dbReference type="NCBI Taxonomy" id="126350"/>
    <lineage>
        <taxon>Bacteria</taxon>
        <taxon>Pseudomonadati</taxon>
        <taxon>Pseudomonadota</taxon>
        <taxon>Gammaproteobacteria</taxon>
        <taxon>Cellvibrionales</taxon>
        <taxon>Cellvibrionaceae</taxon>
        <taxon>Cellvibrio</taxon>
    </lineage>
</organism>
<dbReference type="Gene3D" id="3.30.110.200">
    <property type="match status" value="1"/>
</dbReference>
<dbReference type="SMART" id="SM00267">
    <property type="entry name" value="GGDEF"/>
    <property type="match status" value="1"/>
</dbReference>
<dbReference type="SUPFAM" id="SSF141868">
    <property type="entry name" value="EAL domain-like"/>
    <property type="match status" value="1"/>
</dbReference>
<proteinExistence type="predicted"/>
<dbReference type="NCBIfam" id="TIGR00254">
    <property type="entry name" value="GGDEF"/>
    <property type="match status" value="1"/>
</dbReference>
<dbReference type="PANTHER" id="PTHR33121">
    <property type="entry name" value="CYCLIC DI-GMP PHOSPHODIESTERASE PDEF"/>
    <property type="match status" value="1"/>
</dbReference>
<dbReference type="InterPro" id="IPR001633">
    <property type="entry name" value="EAL_dom"/>
</dbReference>
<keyword evidence="1" id="KW-0472">Membrane</keyword>
<feature type="domain" description="HAMP" evidence="3">
    <location>
        <begin position="174"/>
        <end position="225"/>
    </location>
</feature>
<protein>
    <submittedName>
        <fullName evidence="5">Diguanylate cyclase (GGDEF)-like protein</fullName>
    </submittedName>
</protein>
<comment type="caution">
    <text evidence="5">The sequence shown here is derived from an EMBL/GenBank/DDBJ whole genome shotgun (WGS) entry which is preliminary data.</text>
</comment>
<dbReference type="InterPro" id="IPR003660">
    <property type="entry name" value="HAMP_dom"/>
</dbReference>
<feature type="domain" description="EAL" evidence="2">
    <location>
        <begin position="407"/>
        <end position="637"/>
    </location>
</feature>
<dbReference type="Gene3D" id="3.20.20.450">
    <property type="entry name" value="EAL domain"/>
    <property type="match status" value="1"/>
</dbReference>
<evidence type="ECO:0000256" key="1">
    <source>
        <dbReference type="SAM" id="Phobius"/>
    </source>
</evidence>
<dbReference type="RefSeq" id="WP_310073644.1">
    <property type="nucleotide sequence ID" value="NZ_JAVDVX010000005.1"/>
</dbReference>
<accession>A0ABU1V0F4</accession>
<evidence type="ECO:0000313" key="5">
    <source>
        <dbReference type="EMBL" id="MDR7090927.1"/>
    </source>
</evidence>
<reference evidence="5 6" key="1">
    <citation type="submission" date="2023-07" db="EMBL/GenBank/DDBJ databases">
        <title>Sorghum-associated microbial communities from plants grown in Nebraska, USA.</title>
        <authorList>
            <person name="Schachtman D."/>
        </authorList>
    </citation>
    <scope>NUCLEOTIDE SEQUENCE [LARGE SCALE GENOMIC DNA]</scope>
    <source>
        <strain evidence="5 6">BE190</strain>
    </source>
</reference>
<evidence type="ECO:0000313" key="6">
    <source>
        <dbReference type="Proteomes" id="UP001253595"/>
    </source>
</evidence>